<proteinExistence type="predicted"/>
<protein>
    <recommendedName>
        <fullName evidence="3">PAR1 protein</fullName>
    </recommendedName>
</protein>
<keyword evidence="2" id="KW-1185">Reference proteome</keyword>
<dbReference type="AlphaFoldDB" id="A0A804HM70"/>
<reference evidence="1" key="1">
    <citation type="submission" date="2021-05" db="UniProtKB">
        <authorList>
            <consortium name="EnsemblPlants"/>
        </authorList>
    </citation>
    <scope>IDENTIFICATION</scope>
    <source>
        <strain evidence="1">subsp. malaccensis</strain>
    </source>
</reference>
<accession>A0A804HM70</accession>
<evidence type="ECO:0000313" key="2">
    <source>
        <dbReference type="Proteomes" id="UP000012960"/>
    </source>
</evidence>
<dbReference type="Proteomes" id="UP000012960">
    <property type="component" value="Unplaced"/>
</dbReference>
<dbReference type="InterPro" id="IPR009489">
    <property type="entry name" value="PAR1"/>
</dbReference>
<dbReference type="InParanoid" id="A0A804HM70"/>
<name>A0A804HM70_MUSAM</name>
<dbReference type="PANTHER" id="PTHR33649:SF4">
    <property type="entry name" value="PAR1 PROTEIN"/>
    <property type="match status" value="1"/>
</dbReference>
<dbReference type="PANTHER" id="PTHR33649">
    <property type="entry name" value="PAR1 PROTEIN"/>
    <property type="match status" value="1"/>
</dbReference>
<sequence length="233" mass="25344">MVVRLGQHRQGLTATMAATARMEGSIALFLSHYGRRRWNNSQITLHSTAYKHNLSPSFNRQAWLPLQLLRWSLRFRPSSPSSFVLLLEVCAFAVSSSSNRCLLESSQDSGGNTVYQCRASEIVVERLRDWIETEQCVSVCGVDRNAVGISSDALLEPHFTQQLCSAACHQNCPNIIDLHLDLAAAEGIFLPDLCEAQRVNPHRAMVEILSSGAAPGPVAGGAALPVASPPLPV</sequence>
<dbReference type="Pfam" id="PF06521">
    <property type="entry name" value="PAR1"/>
    <property type="match status" value="1"/>
</dbReference>
<dbReference type="EnsemblPlants" id="Ma00_t01130.1">
    <property type="protein sequence ID" value="Ma00_p01130.1"/>
    <property type="gene ID" value="Ma00_g01130"/>
</dbReference>
<dbReference type="Gramene" id="Ma00_t01130.1">
    <property type="protein sequence ID" value="Ma00_p01130.1"/>
    <property type="gene ID" value="Ma00_g01130"/>
</dbReference>
<evidence type="ECO:0008006" key="3">
    <source>
        <dbReference type="Google" id="ProtNLM"/>
    </source>
</evidence>
<organism evidence="1 2">
    <name type="scientific">Musa acuminata subsp. malaccensis</name>
    <name type="common">Wild banana</name>
    <name type="synonym">Musa malaccensis</name>
    <dbReference type="NCBI Taxonomy" id="214687"/>
    <lineage>
        <taxon>Eukaryota</taxon>
        <taxon>Viridiplantae</taxon>
        <taxon>Streptophyta</taxon>
        <taxon>Embryophyta</taxon>
        <taxon>Tracheophyta</taxon>
        <taxon>Spermatophyta</taxon>
        <taxon>Magnoliopsida</taxon>
        <taxon>Liliopsida</taxon>
        <taxon>Zingiberales</taxon>
        <taxon>Musaceae</taxon>
        <taxon>Musa</taxon>
    </lineage>
</organism>
<evidence type="ECO:0000313" key="1">
    <source>
        <dbReference type="EnsemblPlants" id="Ma00_p01130.1"/>
    </source>
</evidence>